<dbReference type="InterPro" id="IPR057106">
    <property type="entry name" value="NXPE4_C"/>
</dbReference>
<dbReference type="GO" id="GO:0007399">
    <property type="term" value="P:nervous system development"/>
    <property type="evidence" value="ECO:0007669"/>
    <property type="project" value="UniProtKB-ARBA"/>
</dbReference>
<dbReference type="InterPro" id="IPR026845">
    <property type="entry name" value="NXPH/NXPE"/>
</dbReference>
<evidence type="ECO:0000313" key="5">
    <source>
        <dbReference type="EMBL" id="KAG7469249.1"/>
    </source>
</evidence>
<evidence type="ECO:0000313" key="6">
    <source>
        <dbReference type="Proteomes" id="UP001046870"/>
    </source>
</evidence>
<keyword evidence="6" id="KW-1185">Reference proteome</keyword>
<dbReference type="Gene3D" id="2.60.40.10">
    <property type="entry name" value="Immunoglobulins"/>
    <property type="match status" value="1"/>
</dbReference>
<dbReference type="PROSITE" id="PS50194">
    <property type="entry name" value="FILAMIN_REPEAT"/>
    <property type="match status" value="1"/>
</dbReference>
<dbReference type="Pfam" id="PF06312">
    <property type="entry name" value="Neurexophilin"/>
    <property type="match status" value="1"/>
</dbReference>
<feature type="transmembrane region" description="Helical" evidence="3">
    <location>
        <begin position="12"/>
        <end position="30"/>
    </location>
</feature>
<dbReference type="OrthoDB" id="5950832at2759"/>
<name>A0A9D3T6R6_MEGAT</name>
<evidence type="ECO:0000256" key="2">
    <source>
        <dbReference type="PROSITE-ProRule" id="PRU00087"/>
    </source>
</evidence>
<gene>
    <name evidence="5" type="ORF">MATL_G00126990</name>
</gene>
<dbReference type="EMBL" id="JAFDVH010000010">
    <property type="protein sequence ID" value="KAG7469249.1"/>
    <property type="molecule type" value="Genomic_DNA"/>
</dbReference>
<accession>A0A9D3T6R6</accession>
<evidence type="ECO:0000256" key="3">
    <source>
        <dbReference type="SAM" id="Phobius"/>
    </source>
</evidence>
<organism evidence="5 6">
    <name type="scientific">Megalops atlanticus</name>
    <name type="common">Tarpon</name>
    <name type="synonym">Clupea gigantea</name>
    <dbReference type="NCBI Taxonomy" id="7932"/>
    <lineage>
        <taxon>Eukaryota</taxon>
        <taxon>Metazoa</taxon>
        <taxon>Chordata</taxon>
        <taxon>Craniata</taxon>
        <taxon>Vertebrata</taxon>
        <taxon>Euteleostomi</taxon>
        <taxon>Actinopterygii</taxon>
        <taxon>Neopterygii</taxon>
        <taxon>Teleostei</taxon>
        <taxon>Elopiformes</taxon>
        <taxon>Megalopidae</taxon>
        <taxon>Megalops</taxon>
    </lineage>
</organism>
<proteinExistence type="inferred from homology"/>
<comment type="similarity">
    <text evidence="1">Belongs to the NXPE family.</text>
</comment>
<comment type="caution">
    <text evidence="5">The sequence shown here is derived from an EMBL/GenBank/DDBJ whole genome shotgun (WGS) entry which is preliminary data.</text>
</comment>
<dbReference type="PANTHER" id="PTHR16165:SF23">
    <property type="entry name" value="NEUREXOPHILIN AND PC-ESTERASE DOMAIN FAMILY, MEMBER 5"/>
    <property type="match status" value="1"/>
</dbReference>
<keyword evidence="3" id="KW-1133">Transmembrane helix</keyword>
<feature type="domain" description="NXPE C-terminal" evidence="4">
    <location>
        <begin position="337"/>
        <end position="531"/>
    </location>
</feature>
<evidence type="ECO:0000256" key="1">
    <source>
        <dbReference type="ARBA" id="ARBA00005431"/>
    </source>
</evidence>
<feature type="repeat" description="Filamin" evidence="2">
    <location>
        <begin position="93"/>
        <end position="182"/>
    </location>
</feature>
<dbReference type="SUPFAM" id="SSF81296">
    <property type="entry name" value="E set domains"/>
    <property type="match status" value="1"/>
</dbReference>
<keyword evidence="3" id="KW-0812">Transmembrane</keyword>
<dbReference type="InterPro" id="IPR014756">
    <property type="entry name" value="Ig_E-set"/>
</dbReference>
<sequence length="531" mass="60316">MGIYRFEEHQRFLSVMIMMIISFLGMWYWMENDRDANSVSHPPHANKHIISNGPQTIPMNKTMPDIGIAPHDRHQMLDALRWAGPSQPVKNLSMSTSPSNTYFYIPGLQKSYQVGEQLYVTVVARDYQQNPKQYGGDFFQAKLFSPTLKASVFGEVTDLQNGSYSVRFLLPWAGEAWVAVRMIHSSEVVQVLKKHRESDSDRVFFGGTFVGAGSNGIVQTQTMECNAKWDGAGLERIRKGTCCCEYQDPRTGEVWLCKTPKTLPCDALVYHHMGGYRKQLTPFEAKLMQTKLTNIWIKGKESKIIILPSNKTVGTTEKCRRGLQTPVPAGFYMRDVWTSLVCASSHYNSLAIAKCLKDRQIYMMGDSTMRQWFHYLEKAVPTMKSMNLHSQEQAGPLMAVDAGNNIVLHWRAHGPPLRSRKSPMADLHYISNEIDDLAGGPRTVIVFNLWAHFTTFPLEFYARRVARIRQAVLALLKRAPEAIVIIKSANTSYKDVFGSDWLAWQLDTLLRIAFQGINVAFIDVWQMTSCH</sequence>
<protein>
    <recommendedName>
        <fullName evidence="4">NXPE C-terminal domain-containing protein</fullName>
    </recommendedName>
</protein>
<dbReference type="InterPro" id="IPR013783">
    <property type="entry name" value="Ig-like_fold"/>
</dbReference>
<reference evidence="5" key="1">
    <citation type="submission" date="2021-01" db="EMBL/GenBank/DDBJ databases">
        <authorList>
            <person name="Zahm M."/>
            <person name="Roques C."/>
            <person name="Cabau C."/>
            <person name="Klopp C."/>
            <person name="Donnadieu C."/>
            <person name="Jouanno E."/>
            <person name="Lampietro C."/>
            <person name="Louis A."/>
            <person name="Herpin A."/>
            <person name="Echchiki A."/>
            <person name="Berthelot C."/>
            <person name="Parey E."/>
            <person name="Roest-Crollius H."/>
            <person name="Braasch I."/>
            <person name="Postlethwait J."/>
            <person name="Bobe J."/>
            <person name="Montfort J."/>
            <person name="Bouchez O."/>
            <person name="Begum T."/>
            <person name="Mejri S."/>
            <person name="Adams A."/>
            <person name="Chen W.-J."/>
            <person name="Guiguen Y."/>
        </authorList>
    </citation>
    <scope>NUCLEOTIDE SEQUENCE</scope>
    <source>
        <strain evidence="5">YG-15Mar2019-1</strain>
        <tissue evidence="5">Brain</tissue>
    </source>
</reference>
<keyword evidence="3" id="KW-0472">Membrane</keyword>
<evidence type="ECO:0000259" key="4">
    <source>
        <dbReference type="Pfam" id="PF24536"/>
    </source>
</evidence>
<dbReference type="AlphaFoldDB" id="A0A9D3T6R6"/>
<dbReference type="Pfam" id="PF24536">
    <property type="entry name" value="NXPE4_C"/>
    <property type="match status" value="1"/>
</dbReference>
<dbReference type="Proteomes" id="UP001046870">
    <property type="component" value="Chromosome 10"/>
</dbReference>
<dbReference type="InterPro" id="IPR017868">
    <property type="entry name" value="Filamin/ABP280_repeat-like"/>
</dbReference>
<dbReference type="PANTHER" id="PTHR16165">
    <property type="entry name" value="NXPE FAMILY MEMBER"/>
    <property type="match status" value="1"/>
</dbReference>